<dbReference type="RefSeq" id="WP_161023862.1">
    <property type="nucleotide sequence ID" value="NZ_WWCJ01000001.1"/>
</dbReference>
<reference evidence="2 3" key="1">
    <citation type="submission" date="2019-12" db="EMBL/GenBank/DDBJ databases">
        <title>Novel species isolated from a subtropical stream in China.</title>
        <authorList>
            <person name="Lu H."/>
        </authorList>
    </citation>
    <scope>NUCLEOTIDE SEQUENCE [LARGE SCALE GENOMIC DNA]</scope>
    <source>
        <strain evidence="2 3">DS3</strain>
    </source>
</reference>
<name>A0A6N9HBJ3_9BURK</name>
<evidence type="ECO:0000313" key="2">
    <source>
        <dbReference type="EMBL" id="MYN00864.1"/>
    </source>
</evidence>
<dbReference type="Pfam" id="PF14559">
    <property type="entry name" value="TPR_19"/>
    <property type="match status" value="1"/>
</dbReference>
<dbReference type="Proteomes" id="UP000448575">
    <property type="component" value="Unassembled WGS sequence"/>
</dbReference>
<dbReference type="EMBL" id="WWCJ01000001">
    <property type="protein sequence ID" value="MYN00864.1"/>
    <property type="molecule type" value="Genomic_DNA"/>
</dbReference>
<feature type="chain" id="PRO_5026969692" evidence="1">
    <location>
        <begin position="20"/>
        <end position="393"/>
    </location>
</feature>
<dbReference type="InterPro" id="IPR019734">
    <property type="entry name" value="TPR_rpt"/>
</dbReference>
<dbReference type="InterPro" id="IPR011990">
    <property type="entry name" value="TPR-like_helical_dom_sf"/>
</dbReference>
<dbReference type="SUPFAM" id="SSF48452">
    <property type="entry name" value="TPR-like"/>
    <property type="match status" value="1"/>
</dbReference>
<evidence type="ECO:0000256" key="1">
    <source>
        <dbReference type="SAM" id="SignalP"/>
    </source>
</evidence>
<dbReference type="SMART" id="SM00028">
    <property type="entry name" value="TPR"/>
    <property type="match status" value="5"/>
</dbReference>
<dbReference type="Gene3D" id="1.25.40.10">
    <property type="entry name" value="Tetratricopeptide repeat domain"/>
    <property type="match status" value="1"/>
</dbReference>
<dbReference type="AlphaFoldDB" id="A0A6N9HBJ3"/>
<keyword evidence="3" id="KW-1185">Reference proteome</keyword>
<dbReference type="PROSITE" id="PS51257">
    <property type="entry name" value="PROKAR_LIPOPROTEIN"/>
    <property type="match status" value="1"/>
</dbReference>
<organism evidence="2 3">
    <name type="scientific">Pseudoduganella guangdongensis</name>
    <dbReference type="NCBI Taxonomy" id="2692179"/>
    <lineage>
        <taxon>Bacteria</taxon>
        <taxon>Pseudomonadati</taxon>
        <taxon>Pseudomonadota</taxon>
        <taxon>Betaproteobacteria</taxon>
        <taxon>Burkholderiales</taxon>
        <taxon>Oxalobacteraceae</taxon>
        <taxon>Telluria group</taxon>
        <taxon>Pseudoduganella</taxon>
    </lineage>
</organism>
<proteinExistence type="predicted"/>
<feature type="signal peptide" evidence="1">
    <location>
        <begin position="1"/>
        <end position="19"/>
    </location>
</feature>
<keyword evidence="1" id="KW-0732">Signal</keyword>
<accession>A0A6N9HBJ3</accession>
<gene>
    <name evidence="2" type="ORF">GTP41_02005</name>
</gene>
<protein>
    <submittedName>
        <fullName evidence="2">Tetratricopeptide repeat protein</fullName>
    </submittedName>
</protein>
<dbReference type="Pfam" id="PF13432">
    <property type="entry name" value="TPR_16"/>
    <property type="match status" value="1"/>
</dbReference>
<sequence length="393" mass="44220">MKLLSTLIFAALLAGCASAPSAPPIAVERALFNDSAFPKPDTIMAPEQIFALTPEMKAYVGKIMQSHRPTNDLHQALIAALYQRDQLRLEYDSELTRTAAQAFDARSGNCLSLVIMTAAFAQELGLKVKFQRVTSEDTWSRSGSLYFSSGHVNLVLTKAASHVYNLMDSKHSVTIDFLPPPDAEMMPTEEISQRAIVALFMNNRAAENLVQGKLDEAYWWARSAIEYDNTFLLGYNTLSTIYQRRGDVDRAEQTLRFAHRHDPNNTVILFNLAEVATTQGKLEEAARFKAMLARLEPYPPFHFFNQGQQAMQEGDYRKARAMFVREVQRAPYYHEFHFGLAKAAFALGDLKEADKHMSLALNNSTTRSETAIYAGKLASLRLYESRARLRQGF</sequence>
<comment type="caution">
    <text evidence="2">The sequence shown here is derived from an EMBL/GenBank/DDBJ whole genome shotgun (WGS) entry which is preliminary data.</text>
</comment>
<evidence type="ECO:0000313" key="3">
    <source>
        <dbReference type="Proteomes" id="UP000448575"/>
    </source>
</evidence>